<dbReference type="RefSeq" id="WP_057319766.1">
    <property type="nucleotide sequence ID" value="NZ_CYXP01000007.1"/>
</dbReference>
<feature type="chain" id="PRO_5008013911" evidence="1">
    <location>
        <begin position="22"/>
        <end position="533"/>
    </location>
</feature>
<dbReference type="Proteomes" id="UP000095591">
    <property type="component" value="Unassembled WGS sequence"/>
</dbReference>
<organism evidence="2 3">
    <name type="scientific">Parabacteroides distasonis</name>
    <dbReference type="NCBI Taxonomy" id="823"/>
    <lineage>
        <taxon>Bacteria</taxon>
        <taxon>Pseudomonadati</taxon>
        <taxon>Bacteroidota</taxon>
        <taxon>Bacteroidia</taxon>
        <taxon>Bacteroidales</taxon>
        <taxon>Tannerellaceae</taxon>
        <taxon>Parabacteroides</taxon>
    </lineage>
</organism>
<evidence type="ECO:0000313" key="3">
    <source>
        <dbReference type="Proteomes" id="UP000095591"/>
    </source>
</evidence>
<dbReference type="InterPro" id="IPR011990">
    <property type="entry name" value="TPR-like_helical_dom_sf"/>
</dbReference>
<gene>
    <name evidence="2" type="ORF">ERS852429_03093</name>
</gene>
<dbReference type="SUPFAM" id="SSF48452">
    <property type="entry name" value="TPR-like"/>
    <property type="match status" value="1"/>
</dbReference>
<reference evidence="2 3" key="1">
    <citation type="submission" date="2015-09" db="EMBL/GenBank/DDBJ databases">
        <authorList>
            <consortium name="Pathogen Informatics"/>
        </authorList>
    </citation>
    <scope>NUCLEOTIDE SEQUENCE [LARGE SCALE GENOMIC DNA]</scope>
    <source>
        <strain evidence="2 3">2789STDY5608872</strain>
    </source>
</reference>
<evidence type="ECO:0000256" key="1">
    <source>
        <dbReference type="SAM" id="SignalP"/>
    </source>
</evidence>
<dbReference type="AlphaFoldDB" id="A0A173VJM4"/>
<sequence>MKRNKIAVRLFALALVTLPFASCTEDKMDEINFDKNHPQTVTSKFIMTDVMTSTAVSTVGGDLSLYAGIYMEHEVGIDNQMYNAETRSGEPNVAATYNNSWESVYRNLRSIKDVIAKCSEGGVEAGNNVTLGVAKVLYAYNVAVLTDVYGDVPLSEACEYTELGTPLYMQPKIDKQEDIYKVIMENLDEALTLLDDTDGASSGSMGMQDLIYGTASNGDVEAEKILWKKAVYGLKARYTMRLLAKSANKTQDLNNVLDYISKSFSSADEELKFSVYDGNNQFNPFFDFMYSRTGLGASESLIKKLIARNDPRLNQSFATDWNYNYGQPMKQVADGANTYAAPNGAPAQGTMNYDTSLACWAITAPTQLLSYHELLFIKAEVLCRLNKTSEAESVLREAIIAGFINTEITLKSAIYDWGISGSADLSEKVANDYFDNSVKALFDANPLKETMIQKYLAFFGASGESLEAYNDYRRLKAMGESFIELSNPNNKSKFPLRYTYGSSDVLSNQNVKEAFGDGQYVYSENVWWAGGSR</sequence>
<evidence type="ECO:0000313" key="2">
    <source>
        <dbReference type="EMBL" id="CUN26876.1"/>
    </source>
</evidence>
<keyword evidence="1" id="KW-0732">Signal</keyword>
<dbReference type="Pfam" id="PF12771">
    <property type="entry name" value="SusD-like_2"/>
    <property type="match status" value="1"/>
</dbReference>
<protein>
    <submittedName>
        <fullName evidence="2">Starch-binding associating with outer membrane</fullName>
    </submittedName>
</protein>
<dbReference type="InterPro" id="IPR041662">
    <property type="entry name" value="SusD-like_2"/>
</dbReference>
<proteinExistence type="predicted"/>
<accession>A0A173VJM4</accession>
<dbReference type="Gene3D" id="1.25.40.390">
    <property type="match status" value="2"/>
</dbReference>
<dbReference type="EMBL" id="CYXP01000007">
    <property type="protein sequence ID" value="CUN26876.1"/>
    <property type="molecule type" value="Genomic_DNA"/>
</dbReference>
<name>A0A173VJM4_PARDI</name>
<feature type="signal peptide" evidence="1">
    <location>
        <begin position="1"/>
        <end position="21"/>
    </location>
</feature>